<comment type="subunit">
    <text evidence="7">Consists of a catalytic RNA component (M1 or rnpB) and a protein subunit.</text>
</comment>
<evidence type="ECO:0000256" key="7">
    <source>
        <dbReference type="HAMAP-Rule" id="MF_00227"/>
    </source>
</evidence>
<dbReference type="InterPro" id="IPR020568">
    <property type="entry name" value="Ribosomal_Su5_D2-typ_SF"/>
</dbReference>
<comment type="catalytic activity">
    <reaction evidence="7">
        <text>Endonucleolytic cleavage of RNA, removing 5'-extranucleotides from tRNA precursor.</text>
        <dbReference type="EC" id="3.1.26.5"/>
    </reaction>
</comment>
<dbReference type="HAMAP" id="MF_00227">
    <property type="entry name" value="RNase_P"/>
    <property type="match status" value="1"/>
</dbReference>
<protein>
    <recommendedName>
        <fullName evidence="7 8">Ribonuclease P protein component</fullName>
        <shortName evidence="7">RNase P protein</shortName>
        <shortName evidence="7">RNaseP protein</shortName>
        <ecNumber evidence="7 8">3.1.26.5</ecNumber>
    </recommendedName>
    <alternativeName>
        <fullName evidence="7">Protein C5</fullName>
    </alternativeName>
</protein>
<keyword evidence="2 7" id="KW-0819">tRNA processing</keyword>
<evidence type="ECO:0000256" key="1">
    <source>
        <dbReference type="ARBA" id="ARBA00002663"/>
    </source>
</evidence>
<dbReference type="Pfam" id="PF00825">
    <property type="entry name" value="Ribonuclease_P"/>
    <property type="match status" value="1"/>
</dbReference>
<comment type="similarity">
    <text evidence="7">Belongs to the RnpA family.</text>
</comment>
<dbReference type="NCBIfam" id="TIGR00188">
    <property type="entry name" value="rnpA"/>
    <property type="match status" value="1"/>
</dbReference>
<evidence type="ECO:0000256" key="8">
    <source>
        <dbReference type="NCBIfam" id="TIGR00188"/>
    </source>
</evidence>
<keyword evidence="4 7" id="KW-0255">Endonuclease</keyword>
<dbReference type="GO" id="GO:0001682">
    <property type="term" value="P:tRNA 5'-leader removal"/>
    <property type="evidence" value="ECO:0007669"/>
    <property type="project" value="UniProtKB-UniRule"/>
</dbReference>
<evidence type="ECO:0000313" key="9">
    <source>
        <dbReference type="EMBL" id="SHG63853.1"/>
    </source>
</evidence>
<name>A0A1M5LHK0_9GAMM</name>
<dbReference type="PROSITE" id="PS00648">
    <property type="entry name" value="RIBONUCLEASE_P"/>
    <property type="match status" value="1"/>
</dbReference>
<gene>
    <name evidence="7" type="primary">rnpA</name>
    <name evidence="9" type="ORF">SAMN04488068_0874</name>
</gene>
<dbReference type="PANTHER" id="PTHR33992:SF1">
    <property type="entry name" value="RIBONUCLEASE P PROTEIN COMPONENT"/>
    <property type="match status" value="1"/>
</dbReference>
<comment type="function">
    <text evidence="1 7">RNaseP catalyzes the removal of the 5'-leader sequence from pre-tRNA to produce the mature 5'-terminus. It can also cleave other RNA substrates such as 4.5S RNA. The protein component plays an auxiliary but essential role in vivo by binding to the 5'-leader sequence and broadening the substrate specificity of the ribozyme.</text>
</comment>
<sequence length="119" mass="13448">MRFTRRARLLNPADFERVFKSGRRETTPLLTAVVCAGSLDQPRLGLAISRKQAALAVDRNRLKRQIRASFREAQARLPACDIVVMAKPAARSRPRADFDADLQKLWIRIAQRWSASSSS</sequence>
<dbReference type="GO" id="GO:0004526">
    <property type="term" value="F:ribonuclease P activity"/>
    <property type="evidence" value="ECO:0007669"/>
    <property type="project" value="UniProtKB-UniRule"/>
</dbReference>
<reference evidence="9 10" key="1">
    <citation type="submission" date="2016-11" db="EMBL/GenBank/DDBJ databases">
        <authorList>
            <person name="Jaros S."/>
            <person name="Januszkiewicz K."/>
            <person name="Wedrychowicz H."/>
        </authorList>
    </citation>
    <scope>NUCLEOTIDE SEQUENCE [LARGE SCALE GENOMIC DNA]</scope>
    <source>
        <strain evidence="9 10">CGMCC 1.7049</strain>
    </source>
</reference>
<dbReference type="InterPro" id="IPR020539">
    <property type="entry name" value="RNase_P_CS"/>
</dbReference>
<dbReference type="InterPro" id="IPR014721">
    <property type="entry name" value="Ribsml_uS5_D2-typ_fold_subgr"/>
</dbReference>
<dbReference type="PANTHER" id="PTHR33992">
    <property type="entry name" value="RIBONUCLEASE P PROTEIN COMPONENT"/>
    <property type="match status" value="1"/>
</dbReference>
<dbReference type="EC" id="3.1.26.5" evidence="7 8"/>
<dbReference type="Gene3D" id="3.30.230.10">
    <property type="match status" value="1"/>
</dbReference>
<dbReference type="InterPro" id="IPR000100">
    <property type="entry name" value="RNase_P"/>
</dbReference>
<keyword evidence="5 7" id="KW-0378">Hydrolase</keyword>
<accession>A0A1M5LHK0</accession>
<dbReference type="GO" id="GO:0042781">
    <property type="term" value="F:3'-tRNA processing endoribonuclease activity"/>
    <property type="evidence" value="ECO:0007669"/>
    <property type="project" value="TreeGrafter"/>
</dbReference>
<evidence type="ECO:0000256" key="2">
    <source>
        <dbReference type="ARBA" id="ARBA00022694"/>
    </source>
</evidence>
<dbReference type="EMBL" id="FQWZ01000002">
    <property type="protein sequence ID" value="SHG63853.1"/>
    <property type="molecule type" value="Genomic_DNA"/>
</dbReference>
<dbReference type="RefSeq" id="WP_072894519.1">
    <property type="nucleotide sequence ID" value="NZ_FQWZ01000002.1"/>
</dbReference>
<keyword evidence="10" id="KW-1185">Reference proteome</keyword>
<dbReference type="GO" id="GO:0030677">
    <property type="term" value="C:ribonuclease P complex"/>
    <property type="evidence" value="ECO:0007669"/>
    <property type="project" value="TreeGrafter"/>
</dbReference>
<evidence type="ECO:0000256" key="6">
    <source>
        <dbReference type="ARBA" id="ARBA00022884"/>
    </source>
</evidence>
<dbReference type="Proteomes" id="UP000199758">
    <property type="component" value="Unassembled WGS sequence"/>
</dbReference>
<evidence type="ECO:0000256" key="5">
    <source>
        <dbReference type="ARBA" id="ARBA00022801"/>
    </source>
</evidence>
<dbReference type="SUPFAM" id="SSF54211">
    <property type="entry name" value="Ribosomal protein S5 domain 2-like"/>
    <property type="match status" value="1"/>
</dbReference>
<keyword evidence="6 7" id="KW-0694">RNA-binding</keyword>
<evidence type="ECO:0000256" key="4">
    <source>
        <dbReference type="ARBA" id="ARBA00022759"/>
    </source>
</evidence>
<dbReference type="AlphaFoldDB" id="A0A1M5LHK0"/>
<keyword evidence="3 7" id="KW-0540">Nuclease</keyword>
<dbReference type="STRING" id="490188.SAMN04488068_0874"/>
<proteinExistence type="inferred from homology"/>
<organism evidence="9 10">
    <name type="scientific">Hydrocarboniphaga daqingensis</name>
    <dbReference type="NCBI Taxonomy" id="490188"/>
    <lineage>
        <taxon>Bacteria</taxon>
        <taxon>Pseudomonadati</taxon>
        <taxon>Pseudomonadota</taxon>
        <taxon>Gammaproteobacteria</taxon>
        <taxon>Nevskiales</taxon>
        <taxon>Nevskiaceae</taxon>
        <taxon>Hydrocarboniphaga</taxon>
    </lineage>
</organism>
<dbReference type="GO" id="GO:0000049">
    <property type="term" value="F:tRNA binding"/>
    <property type="evidence" value="ECO:0007669"/>
    <property type="project" value="UniProtKB-UniRule"/>
</dbReference>
<evidence type="ECO:0000256" key="3">
    <source>
        <dbReference type="ARBA" id="ARBA00022722"/>
    </source>
</evidence>
<evidence type="ECO:0000313" key="10">
    <source>
        <dbReference type="Proteomes" id="UP000199758"/>
    </source>
</evidence>
<dbReference type="OrthoDB" id="9796422at2"/>